<dbReference type="Gene3D" id="1.20.1540.10">
    <property type="entry name" value="Rhomboid-like"/>
    <property type="match status" value="1"/>
</dbReference>
<keyword evidence="5 7" id="KW-1133">Transmembrane helix</keyword>
<dbReference type="InterPro" id="IPR050925">
    <property type="entry name" value="Rhomboid_protease_S54"/>
</dbReference>
<evidence type="ECO:0000256" key="3">
    <source>
        <dbReference type="ARBA" id="ARBA00022692"/>
    </source>
</evidence>
<feature type="transmembrane region" description="Helical" evidence="7">
    <location>
        <begin position="116"/>
        <end position="134"/>
    </location>
</feature>
<feature type="transmembrane region" description="Helical" evidence="7">
    <location>
        <begin position="12"/>
        <end position="29"/>
    </location>
</feature>
<evidence type="ECO:0000256" key="7">
    <source>
        <dbReference type="SAM" id="Phobius"/>
    </source>
</evidence>
<dbReference type="GO" id="GO:0004252">
    <property type="term" value="F:serine-type endopeptidase activity"/>
    <property type="evidence" value="ECO:0007669"/>
    <property type="project" value="InterPro"/>
</dbReference>
<feature type="transmembrane region" description="Helical" evidence="7">
    <location>
        <begin position="140"/>
        <end position="159"/>
    </location>
</feature>
<keyword evidence="4 9" id="KW-0378">Hydrolase</keyword>
<feature type="domain" description="Peptidase S54 rhomboid" evidence="8">
    <location>
        <begin position="80"/>
        <end position="233"/>
    </location>
</feature>
<evidence type="ECO:0000313" key="9">
    <source>
        <dbReference type="EMBL" id="XCM39620.1"/>
    </source>
</evidence>
<protein>
    <submittedName>
        <fullName evidence="9">Rhomboid family intramembrane serine protease</fullName>
        <ecNumber evidence="9">3.4.21.-</ecNumber>
    </submittedName>
</protein>
<proteinExistence type="inferred from homology"/>
<dbReference type="RefSeq" id="WP_190880040.1">
    <property type="nucleotide sequence ID" value="NZ_CP159837.1"/>
</dbReference>
<dbReference type="AlphaFoldDB" id="A0AAU8JLM4"/>
<feature type="transmembrane region" description="Helical" evidence="7">
    <location>
        <begin position="71"/>
        <end position="104"/>
    </location>
</feature>
<sequence>MIPLSDRFPSRQPLVIWGIIGINLALFMGELNLELKGTLGEFLTTWGIVPSRIHAIATDAMSSNNPANWVALIILPLGSIFLSLFLHSSFSQILGNMLFLWVFGKSLEEILGHGRFLIFYIISGLLTGVGQALIDPTLTNPLVGSNGAITAILGAYLLSFPKAKIESILPLVIIFIPIEIPAFFYLSWWFVQQIFYGVGRLEIAVTINQFSLAYWTHGLGLLIGATLIPLMVKRKPATAIY</sequence>
<dbReference type="GO" id="GO:0016020">
    <property type="term" value="C:membrane"/>
    <property type="evidence" value="ECO:0007669"/>
    <property type="project" value="UniProtKB-SubCell"/>
</dbReference>
<evidence type="ECO:0000256" key="4">
    <source>
        <dbReference type="ARBA" id="ARBA00022801"/>
    </source>
</evidence>
<dbReference type="PANTHER" id="PTHR43731:SF14">
    <property type="entry name" value="PRESENILIN-ASSOCIATED RHOMBOID-LIKE PROTEIN, MITOCHONDRIAL"/>
    <property type="match status" value="1"/>
</dbReference>
<dbReference type="InterPro" id="IPR035952">
    <property type="entry name" value="Rhomboid-like_sf"/>
</dbReference>
<accession>A0AAU8JLM4</accession>
<keyword evidence="6 7" id="KW-0472">Membrane</keyword>
<evidence type="ECO:0000256" key="5">
    <source>
        <dbReference type="ARBA" id="ARBA00022989"/>
    </source>
</evidence>
<dbReference type="GO" id="GO:0006508">
    <property type="term" value="P:proteolysis"/>
    <property type="evidence" value="ECO:0007669"/>
    <property type="project" value="UniProtKB-KW"/>
</dbReference>
<name>A0AAU8JLM4_9CYAN</name>
<dbReference type="InterPro" id="IPR022764">
    <property type="entry name" value="Peptidase_S54_rhomboid_dom"/>
</dbReference>
<dbReference type="Pfam" id="PF01694">
    <property type="entry name" value="Rhomboid"/>
    <property type="match status" value="1"/>
</dbReference>
<evidence type="ECO:0000256" key="2">
    <source>
        <dbReference type="ARBA" id="ARBA00009045"/>
    </source>
</evidence>
<comment type="similarity">
    <text evidence="2">Belongs to the peptidase S54 family.</text>
</comment>
<gene>
    <name evidence="9" type="ORF">ABWT76_002564</name>
</gene>
<dbReference type="EMBL" id="CP159837">
    <property type="protein sequence ID" value="XCM39620.1"/>
    <property type="molecule type" value="Genomic_DNA"/>
</dbReference>
<organism evidence="9">
    <name type="scientific">Planktothricoides raciborskii GIHE-MW2</name>
    <dbReference type="NCBI Taxonomy" id="2792601"/>
    <lineage>
        <taxon>Bacteria</taxon>
        <taxon>Bacillati</taxon>
        <taxon>Cyanobacteriota</taxon>
        <taxon>Cyanophyceae</taxon>
        <taxon>Oscillatoriophycideae</taxon>
        <taxon>Oscillatoriales</taxon>
        <taxon>Oscillatoriaceae</taxon>
        <taxon>Planktothricoides</taxon>
    </lineage>
</organism>
<evidence type="ECO:0000256" key="1">
    <source>
        <dbReference type="ARBA" id="ARBA00004141"/>
    </source>
</evidence>
<evidence type="ECO:0000259" key="8">
    <source>
        <dbReference type="Pfam" id="PF01694"/>
    </source>
</evidence>
<keyword evidence="9" id="KW-0645">Protease</keyword>
<dbReference type="SUPFAM" id="SSF144091">
    <property type="entry name" value="Rhomboid-like"/>
    <property type="match status" value="1"/>
</dbReference>
<comment type="subcellular location">
    <subcellularLocation>
        <location evidence="1">Membrane</location>
        <topology evidence="1">Multi-pass membrane protein</topology>
    </subcellularLocation>
</comment>
<feature type="transmembrane region" description="Helical" evidence="7">
    <location>
        <begin position="211"/>
        <end position="232"/>
    </location>
</feature>
<dbReference type="EC" id="3.4.21.-" evidence="9"/>
<dbReference type="PANTHER" id="PTHR43731">
    <property type="entry name" value="RHOMBOID PROTEASE"/>
    <property type="match status" value="1"/>
</dbReference>
<reference evidence="9" key="1">
    <citation type="submission" date="2024-07" db="EMBL/GenBank/DDBJ databases">
        <authorList>
            <person name="Kim Y.J."/>
            <person name="Jeong J.Y."/>
        </authorList>
    </citation>
    <scope>NUCLEOTIDE SEQUENCE</scope>
    <source>
        <strain evidence="9">GIHE-MW2</strain>
    </source>
</reference>
<evidence type="ECO:0000256" key="6">
    <source>
        <dbReference type="ARBA" id="ARBA00023136"/>
    </source>
</evidence>
<keyword evidence="3 7" id="KW-0812">Transmembrane</keyword>
<feature type="transmembrane region" description="Helical" evidence="7">
    <location>
        <begin position="171"/>
        <end position="191"/>
    </location>
</feature>